<feature type="transmembrane region" description="Helical" evidence="1">
    <location>
        <begin position="294"/>
        <end position="313"/>
    </location>
</feature>
<dbReference type="Proteomes" id="UP000580861">
    <property type="component" value="Unassembled WGS sequence"/>
</dbReference>
<accession>A0A841AY12</accession>
<feature type="transmembrane region" description="Helical" evidence="1">
    <location>
        <begin position="213"/>
        <end position="230"/>
    </location>
</feature>
<evidence type="ECO:0000313" key="2">
    <source>
        <dbReference type="EMBL" id="MBB5851410.1"/>
    </source>
</evidence>
<keyword evidence="1" id="KW-1133">Transmembrane helix</keyword>
<comment type="caution">
    <text evidence="2">The sequence shown here is derived from an EMBL/GenBank/DDBJ whole genome shotgun (WGS) entry which is preliminary data.</text>
</comment>
<feature type="transmembrane region" description="Helical" evidence="1">
    <location>
        <begin position="136"/>
        <end position="158"/>
    </location>
</feature>
<feature type="transmembrane region" description="Helical" evidence="1">
    <location>
        <begin position="250"/>
        <end position="274"/>
    </location>
</feature>
<evidence type="ECO:0008006" key="4">
    <source>
        <dbReference type="Google" id="ProtNLM"/>
    </source>
</evidence>
<feature type="transmembrane region" description="Helical" evidence="1">
    <location>
        <begin position="43"/>
        <end position="63"/>
    </location>
</feature>
<reference evidence="2 3" key="1">
    <citation type="submission" date="2020-08" db="EMBL/GenBank/DDBJ databases">
        <title>Sequencing the genomes of 1000 actinobacteria strains.</title>
        <authorList>
            <person name="Klenk H.-P."/>
        </authorList>
    </citation>
    <scope>NUCLEOTIDE SEQUENCE [LARGE SCALE GENOMIC DNA]</scope>
    <source>
        <strain evidence="2 3">DSM 45272</strain>
    </source>
</reference>
<keyword evidence="1" id="KW-0812">Transmembrane</keyword>
<sequence length="331" mass="34967">MSTSPGGSPLPLEVRMSVTERAPIPLRPHFLGSGPYPEHRWRVVCWSVLAGFALTVIWSAPFVDSVIGDSVANTLLGHNAKETPIGGVLAGTFFAFVSGLAGTFTACNIAAFGAVAPLVGGETTGRPKLVDTLKPLGWIASGMLTVSVVYGVIVALVGTRMPQFSTASSPGGLTPRNIQSMIVYGVIGIVFIVLGLASVGLVRNPIAGLARRFPPAPLVLMGALIGGFLIGRPFPLFRMMFRSAAESHNVFYGAAAFALQSVGNILVMALLFLLLTHGTGGRLQRWMLAKPARIAVVTGAALLVAGTFTLLYWDLRVLGRTGVIWYPTIKW</sequence>
<keyword evidence="3" id="KW-1185">Reference proteome</keyword>
<evidence type="ECO:0000313" key="3">
    <source>
        <dbReference type="Proteomes" id="UP000580861"/>
    </source>
</evidence>
<proteinExistence type="predicted"/>
<dbReference type="AlphaFoldDB" id="A0A841AY12"/>
<protein>
    <recommendedName>
        <fullName evidence="4">Cytochrome C biogenesis protein transmembrane region</fullName>
    </recommendedName>
</protein>
<evidence type="ECO:0000256" key="1">
    <source>
        <dbReference type="SAM" id="Phobius"/>
    </source>
</evidence>
<feature type="transmembrane region" description="Helical" evidence="1">
    <location>
        <begin position="83"/>
        <end position="116"/>
    </location>
</feature>
<name>A0A841AY12_9PSEU</name>
<organism evidence="2 3">
    <name type="scientific">Amycolatopsis umgeniensis</name>
    <dbReference type="NCBI Taxonomy" id="336628"/>
    <lineage>
        <taxon>Bacteria</taxon>
        <taxon>Bacillati</taxon>
        <taxon>Actinomycetota</taxon>
        <taxon>Actinomycetes</taxon>
        <taxon>Pseudonocardiales</taxon>
        <taxon>Pseudonocardiaceae</taxon>
        <taxon>Amycolatopsis</taxon>
    </lineage>
</organism>
<gene>
    <name evidence="2" type="ORF">HDA45_001497</name>
</gene>
<dbReference type="EMBL" id="JACHMX010000001">
    <property type="protein sequence ID" value="MBB5851410.1"/>
    <property type="molecule type" value="Genomic_DNA"/>
</dbReference>
<keyword evidence="1" id="KW-0472">Membrane</keyword>
<feature type="transmembrane region" description="Helical" evidence="1">
    <location>
        <begin position="178"/>
        <end position="201"/>
    </location>
</feature>